<dbReference type="SUPFAM" id="SSF47240">
    <property type="entry name" value="Ferritin-like"/>
    <property type="match status" value="1"/>
</dbReference>
<comment type="caution">
    <text evidence="1">The sequence shown here is derived from an EMBL/GenBank/DDBJ whole genome shotgun (WGS) entry which is preliminary data.</text>
</comment>
<dbReference type="InterPro" id="IPR009078">
    <property type="entry name" value="Ferritin-like_SF"/>
</dbReference>
<dbReference type="AlphaFoldDB" id="A0A0D1AJ50"/>
<accession>A0A0D1AJ50</accession>
<dbReference type="Proteomes" id="UP000032250">
    <property type="component" value="Unassembled WGS sequence"/>
</dbReference>
<sequence length="154" mass="18048">MAYTIIDIIDNLIDIEKKGFSIFREISNNCKDPRVSIVSKTISNQEKKHTQYYENLKKDIDALDKEDIDFSVYDKISSRMQQFKTSRTVPVVTDIKELINFARDFSKENLALLVDIQGQLIRKEIDTNMLAYNIIGKIIKEQEKHLELPKPFYK</sequence>
<dbReference type="EMBL" id="JXSU01000007">
    <property type="protein sequence ID" value="KIS23129.1"/>
    <property type="molecule type" value="Genomic_DNA"/>
</dbReference>
<protein>
    <recommendedName>
        <fullName evidence="3">Rubrerythrin</fullName>
    </recommendedName>
</protein>
<dbReference type="PATRIC" id="fig|1379739.3.peg.1503"/>
<proteinExistence type="predicted"/>
<organism evidence="1 2">
    <name type="scientific">Clostridium botulinum B2 450</name>
    <dbReference type="NCBI Taxonomy" id="1379739"/>
    <lineage>
        <taxon>Bacteria</taxon>
        <taxon>Bacillati</taxon>
        <taxon>Bacillota</taxon>
        <taxon>Clostridia</taxon>
        <taxon>Eubacteriales</taxon>
        <taxon>Clostridiaceae</taxon>
        <taxon>Clostridium</taxon>
    </lineage>
</organism>
<dbReference type="HOGENOM" id="CLU_139640_0_0_9"/>
<evidence type="ECO:0008006" key="3">
    <source>
        <dbReference type="Google" id="ProtNLM"/>
    </source>
</evidence>
<name>A0A0D1AJ50_CLOBO</name>
<reference evidence="1 2" key="1">
    <citation type="submission" date="2014-06" db="EMBL/GenBank/DDBJ databases">
        <title>Genome characterization of distinct group I Clostridium botulinum lineages.</title>
        <authorList>
            <person name="Giordani F."/>
            <person name="Anselmo A."/>
            <person name="Fillo S."/>
            <person name="Palozzi A.M."/>
            <person name="Fortunato A."/>
            <person name="Gentile B."/>
            <person name="Ciammaruconi A."/>
            <person name="Anniballi F."/>
            <person name="De Medici D."/>
            <person name="Lista F."/>
        </authorList>
    </citation>
    <scope>NUCLEOTIDE SEQUENCE [LARGE SCALE GENOMIC DNA]</scope>
    <source>
        <strain evidence="1 2">B2 450</strain>
    </source>
</reference>
<dbReference type="OrthoDB" id="1935723at2"/>
<dbReference type="Gene3D" id="1.20.1260.10">
    <property type="match status" value="1"/>
</dbReference>
<evidence type="ECO:0000313" key="1">
    <source>
        <dbReference type="EMBL" id="KIS23129.1"/>
    </source>
</evidence>
<evidence type="ECO:0000313" key="2">
    <source>
        <dbReference type="Proteomes" id="UP000032250"/>
    </source>
</evidence>
<dbReference type="GeneID" id="92937878"/>
<dbReference type="RefSeq" id="WP_003487220.1">
    <property type="nucleotide sequence ID" value="NZ_JXSU01000007.1"/>
</dbReference>
<gene>
    <name evidence="1" type="ORF">N495_05870</name>
</gene>
<dbReference type="InterPro" id="IPR012347">
    <property type="entry name" value="Ferritin-like"/>
</dbReference>